<organism evidence="2 3">
    <name type="scientific">Nocardia bovistercoris</name>
    <dbReference type="NCBI Taxonomy" id="2785916"/>
    <lineage>
        <taxon>Bacteria</taxon>
        <taxon>Bacillati</taxon>
        <taxon>Actinomycetota</taxon>
        <taxon>Actinomycetes</taxon>
        <taxon>Mycobacteriales</taxon>
        <taxon>Nocardiaceae</taxon>
        <taxon>Nocardia</taxon>
    </lineage>
</organism>
<dbReference type="SUPFAM" id="SSF54427">
    <property type="entry name" value="NTF2-like"/>
    <property type="match status" value="1"/>
</dbReference>
<comment type="caution">
    <text evidence="2">The sequence shown here is derived from an EMBL/GenBank/DDBJ whole genome shotgun (WGS) entry which is preliminary data.</text>
</comment>
<evidence type="ECO:0000313" key="2">
    <source>
        <dbReference type="EMBL" id="MBH0781428.1"/>
    </source>
</evidence>
<dbReference type="Pfam" id="PF14534">
    <property type="entry name" value="DUF4440"/>
    <property type="match status" value="1"/>
</dbReference>
<sequence length="135" mass="14758">MNIRPVLHDSNRSAEAAEQAEELAQVLQRALVESDADLYDSRFAADIVWGSPKGATLIGYDRLNAIHHELMRAGVAPPSRFEVVSAHAPAPGVIVAQIRRRALEGAGFSESAMYVLIERDGHWWLTAAQNTPITT</sequence>
<dbReference type="RefSeq" id="WP_196153706.1">
    <property type="nucleotide sequence ID" value="NZ_JADMLG010000024.1"/>
</dbReference>
<evidence type="ECO:0000259" key="1">
    <source>
        <dbReference type="Pfam" id="PF14534"/>
    </source>
</evidence>
<gene>
    <name evidence="2" type="ORF">IT779_34675</name>
</gene>
<dbReference type="AlphaFoldDB" id="A0A931IKY8"/>
<keyword evidence="3" id="KW-1185">Reference proteome</keyword>
<dbReference type="InterPro" id="IPR032710">
    <property type="entry name" value="NTF2-like_dom_sf"/>
</dbReference>
<name>A0A931IKY8_9NOCA</name>
<proteinExistence type="predicted"/>
<protein>
    <submittedName>
        <fullName evidence="2">DUF4440 domain-containing protein</fullName>
    </submittedName>
</protein>
<dbReference type="Gene3D" id="3.10.450.50">
    <property type="match status" value="1"/>
</dbReference>
<dbReference type="EMBL" id="JADMLG010000024">
    <property type="protein sequence ID" value="MBH0781428.1"/>
    <property type="molecule type" value="Genomic_DNA"/>
</dbReference>
<feature type="domain" description="DUF4440" evidence="1">
    <location>
        <begin position="22"/>
        <end position="125"/>
    </location>
</feature>
<accession>A0A931IKY8</accession>
<dbReference type="Proteomes" id="UP000655751">
    <property type="component" value="Unassembled WGS sequence"/>
</dbReference>
<dbReference type="InterPro" id="IPR027843">
    <property type="entry name" value="DUF4440"/>
</dbReference>
<reference evidence="2" key="1">
    <citation type="submission" date="2020-11" db="EMBL/GenBank/DDBJ databases">
        <title>Nocardia NEAU-351.nov., a novel actinomycete isolated from the cow dung.</title>
        <authorList>
            <person name="Zhang X."/>
        </authorList>
    </citation>
    <scope>NUCLEOTIDE SEQUENCE</scope>
    <source>
        <strain evidence="2">NEAU-351</strain>
    </source>
</reference>
<evidence type="ECO:0000313" key="3">
    <source>
        <dbReference type="Proteomes" id="UP000655751"/>
    </source>
</evidence>